<proteinExistence type="predicted"/>
<dbReference type="Pfam" id="PF20043">
    <property type="entry name" value="DUF6445"/>
    <property type="match status" value="1"/>
</dbReference>
<evidence type="ECO:0000313" key="1">
    <source>
        <dbReference type="EMBL" id="SBV32214.1"/>
    </source>
</evidence>
<reference evidence="1" key="1">
    <citation type="submission" date="2016-03" db="EMBL/GenBank/DDBJ databases">
        <authorList>
            <person name="Ploux O."/>
        </authorList>
    </citation>
    <scope>NUCLEOTIDE SEQUENCE</scope>
    <source>
        <strain evidence="1">UC10</strain>
    </source>
</reference>
<dbReference type="KEGG" id="sphu:SPPYR_1094"/>
<protein>
    <submittedName>
        <fullName evidence="1">Uncharacterized protein</fullName>
    </submittedName>
</protein>
<dbReference type="EMBL" id="LT598653">
    <property type="protein sequence ID" value="SBV32214.1"/>
    <property type="molecule type" value="Genomic_DNA"/>
</dbReference>
<gene>
    <name evidence="1" type="ORF">SPPYR_1094</name>
</gene>
<name>A0A1Y5PYA3_9SPHN</name>
<dbReference type="AlphaFoldDB" id="A0A1Y5PYA3"/>
<dbReference type="InterPro" id="IPR045617">
    <property type="entry name" value="DUF6445"/>
</dbReference>
<accession>A0A1Y5PYA3</accession>
<organism evidence="1">
    <name type="scientific">uncultured Sphingopyxis sp</name>
    <dbReference type="NCBI Taxonomy" id="310581"/>
    <lineage>
        <taxon>Bacteria</taxon>
        <taxon>Pseudomonadati</taxon>
        <taxon>Pseudomonadota</taxon>
        <taxon>Alphaproteobacteria</taxon>
        <taxon>Sphingomonadales</taxon>
        <taxon>Sphingomonadaceae</taxon>
        <taxon>Sphingopyxis</taxon>
        <taxon>environmental samples</taxon>
    </lineage>
</organism>
<dbReference type="RefSeq" id="WP_295326760.1">
    <property type="nucleotide sequence ID" value="NZ_LT598653.1"/>
</dbReference>
<sequence length="222" mass="24080">MEMRVEAIGSEGQPLVILDDFAPDPDGLRHFAAAADFSPARNHYPGVRAALPEAYLATQLPLIAEAATVAFEKRGVLRVVDASFSIVSTPPGELTIPQRLPHVDAFTGDRIALVHYLSPEGGDGTAFFRHRATGFETVTEARRDLFFRHLDTEMRHGGAPAPGYVLGDTPLFETIRTEAARYNRALLYRSWNLHSGAISPATALTADPIDGRLTVTAFLSIG</sequence>